<dbReference type="Proteomes" id="UP001179280">
    <property type="component" value="Unassembled WGS sequence"/>
</dbReference>
<evidence type="ECO:0000256" key="2">
    <source>
        <dbReference type="ARBA" id="ARBA00004236"/>
    </source>
</evidence>
<dbReference type="InterPro" id="IPR041916">
    <property type="entry name" value="Anti_sigma_zinc_sf"/>
</dbReference>
<evidence type="ECO:0000256" key="7">
    <source>
        <dbReference type="ARBA" id="ARBA00024353"/>
    </source>
</evidence>
<keyword evidence="6 11" id="KW-0472">Membrane</keyword>
<evidence type="ECO:0000256" key="6">
    <source>
        <dbReference type="ARBA" id="ARBA00023136"/>
    </source>
</evidence>
<dbReference type="Gene3D" id="1.10.10.1320">
    <property type="entry name" value="Anti-sigma factor, zinc-finger domain"/>
    <property type="match status" value="1"/>
</dbReference>
<evidence type="ECO:0000259" key="13">
    <source>
        <dbReference type="Pfam" id="PF13490"/>
    </source>
</evidence>
<dbReference type="Pfam" id="PF13490">
    <property type="entry name" value="zf-HC2"/>
    <property type="match status" value="1"/>
</dbReference>
<evidence type="ECO:0000256" key="10">
    <source>
        <dbReference type="ARBA" id="ARBA00030803"/>
    </source>
</evidence>
<evidence type="ECO:0000256" key="9">
    <source>
        <dbReference type="ARBA" id="ARBA00029829"/>
    </source>
</evidence>
<dbReference type="Pfam" id="PF10099">
    <property type="entry name" value="RskA_C"/>
    <property type="match status" value="1"/>
</dbReference>
<reference evidence="14" key="1">
    <citation type="submission" date="2021-01" db="EMBL/GenBank/DDBJ databases">
        <title>Genomic Encyclopedia of Type Strains, Phase IV (KMG-IV): sequencing the most valuable type-strain genomes for metagenomic binning, comparative biology and taxonomic classification.</title>
        <authorList>
            <person name="Goeker M."/>
        </authorList>
    </citation>
    <scope>NUCLEOTIDE SEQUENCE</scope>
    <source>
        <strain evidence="14">DSM 21943</strain>
    </source>
</reference>
<dbReference type="InterPro" id="IPR051474">
    <property type="entry name" value="Anti-sigma-K/W_factor"/>
</dbReference>
<dbReference type="EMBL" id="JAFBCV010000001">
    <property type="protein sequence ID" value="MBM7837276.1"/>
    <property type="molecule type" value="Genomic_DNA"/>
</dbReference>
<dbReference type="PANTHER" id="PTHR37461">
    <property type="entry name" value="ANTI-SIGMA-K FACTOR RSKA"/>
    <property type="match status" value="1"/>
</dbReference>
<dbReference type="InterPro" id="IPR018764">
    <property type="entry name" value="RskA_C"/>
</dbReference>
<dbReference type="RefSeq" id="WP_204464176.1">
    <property type="nucleotide sequence ID" value="NZ_JAFBCV010000001.1"/>
</dbReference>
<accession>A0ABS2SP33</accession>
<feature type="domain" description="Putative zinc-finger" evidence="13">
    <location>
        <begin position="9"/>
        <end position="35"/>
    </location>
</feature>
<comment type="subcellular location">
    <subcellularLocation>
        <location evidence="2">Cell membrane</location>
    </subcellularLocation>
    <subcellularLocation>
        <location evidence="1">Membrane</location>
        <topology evidence="1">Single-pass membrane protein</topology>
    </subcellularLocation>
</comment>
<evidence type="ECO:0000256" key="1">
    <source>
        <dbReference type="ARBA" id="ARBA00004167"/>
    </source>
</evidence>
<dbReference type="InterPro" id="IPR027383">
    <property type="entry name" value="Znf_put"/>
</dbReference>
<evidence type="ECO:0000256" key="4">
    <source>
        <dbReference type="ARBA" id="ARBA00022692"/>
    </source>
</evidence>
<feature type="domain" description="Anti-sigma K factor RskA C-terminal" evidence="12">
    <location>
        <begin position="118"/>
        <end position="261"/>
    </location>
</feature>
<keyword evidence="3" id="KW-1003">Cell membrane</keyword>
<name>A0ABS2SP33_9BACI</name>
<keyword evidence="4 11" id="KW-0812">Transmembrane</keyword>
<evidence type="ECO:0000256" key="3">
    <source>
        <dbReference type="ARBA" id="ARBA00022475"/>
    </source>
</evidence>
<organism evidence="14 15">
    <name type="scientific">Shouchella xiaoxiensis</name>
    <dbReference type="NCBI Taxonomy" id="766895"/>
    <lineage>
        <taxon>Bacteria</taxon>
        <taxon>Bacillati</taxon>
        <taxon>Bacillota</taxon>
        <taxon>Bacilli</taxon>
        <taxon>Bacillales</taxon>
        <taxon>Bacillaceae</taxon>
        <taxon>Shouchella</taxon>
    </lineage>
</organism>
<evidence type="ECO:0000259" key="12">
    <source>
        <dbReference type="Pfam" id="PF10099"/>
    </source>
</evidence>
<evidence type="ECO:0000256" key="5">
    <source>
        <dbReference type="ARBA" id="ARBA00022989"/>
    </source>
</evidence>
<comment type="caution">
    <text evidence="14">The sequence shown here is derived from an EMBL/GenBank/DDBJ whole genome shotgun (WGS) entry which is preliminary data.</text>
</comment>
<evidence type="ECO:0000313" key="15">
    <source>
        <dbReference type="Proteomes" id="UP001179280"/>
    </source>
</evidence>
<evidence type="ECO:0000313" key="14">
    <source>
        <dbReference type="EMBL" id="MBM7837276.1"/>
    </source>
</evidence>
<protein>
    <recommendedName>
        <fullName evidence="8">Anti-sigma-W factor RsiW</fullName>
    </recommendedName>
    <alternativeName>
        <fullName evidence="10">Regulator of SigK</fullName>
    </alternativeName>
    <alternativeName>
        <fullName evidence="9">Sigma-K anti-sigma factor RskA</fullName>
    </alternativeName>
</protein>
<evidence type="ECO:0000256" key="11">
    <source>
        <dbReference type="SAM" id="Phobius"/>
    </source>
</evidence>
<feature type="transmembrane region" description="Helical" evidence="11">
    <location>
        <begin position="114"/>
        <end position="134"/>
    </location>
</feature>
<proteinExistence type="inferred from homology"/>
<keyword evidence="5 11" id="KW-1133">Transmembrane helix</keyword>
<keyword evidence="15" id="KW-1185">Reference proteome</keyword>
<evidence type="ECO:0000256" key="8">
    <source>
        <dbReference type="ARBA" id="ARBA00024438"/>
    </source>
</evidence>
<comment type="similarity">
    <text evidence="7">Belongs to the zinc-associated anti-sigma factor (ZAS) superfamily. Anti-sigma-W factor family.</text>
</comment>
<dbReference type="PANTHER" id="PTHR37461:SF1">
    <property type="entry name" value="ANTI-SIGMA-K FACTOR RSKA"/>
    <property type="match status" value="1"/>
</dbReference>
<gene>
    <name evidence="14" type="ORF">JOC54_000507</name>
</gene>
<sequence length="268" mass="29314">MSKQCDFLIDYINDQLTEDEKQAFETHLASCSECQAELEEINQLTADLGFGADPIEPPSEMKERVLTAAFAQTQPNEKAAEAKKIHSINEAAAREKSVHPVNTAAPTKRKRKNWMLPVLAAALFFSLIGNVYTVSQLGDEAAPPPIDTEPPEENPFTVDSLVRSLNLQPSENVGYQATASIVNKENQQELVVQAQDLAQPAQTEVYQVWLISGEDVYRAGTFTPSEDGNGMSTFTIDASIPFDTIAITLEPDATSETPKGDIVLSEQL</sequence>